<dbReference type="Proteomes" id="UP001583172">
    <property type="component" value="Unassembled WGS sequence"/>
</dbReference>
<organism evidence="3 4">
    <name type="scientific">Humicola insolens</name>
    <name type="common">Soft-rot fungus</name>
    <dbReference type="NCBI Taxonomy" id="85995"/>
    <lineage>
        <taxon>Eukaryota</taxon>
        <taxon>Fungi</taxon>
        <taxon>Dikarya</taxon>
        <taxon>Ascomycota</taxon>
        <taxon>Pezizomycotina</taxon>
        <taxon>Sordariomycetes</taxon>
        <taxon>Sordariomycetidae</taxon>
        <taxon>Sordariales</taxon>
        <taxon>Chaetomiaceae</taxon>
        <taxon>Mycothermus</taxon>
    </lineage>
</organism>
<dbReference type="InterPro" id="IPR036028">
    <property type="entry name" value="SH3-like_dom_sf"/>
</dbReference>
<feature type="compositionally biased region" description="Low complexity" evidence="1">
    <location>
        <begin position="359"/>
        <end position="369"/>
    </location>
</feature>
<keyword evidence="2" id="KW-0812">Transmembrane</keyword>
<feature type="region of interest" description="Disordered" evidence="1">
    <location>
        <begin position="247"/>
        <end position="399"/>
    </location>
</feature>
<protein>
    <recommendedName>
        <fullName evidence="5">SH3 domain-containing protein</fullName>
    </recommendedName>
</protein>
<proteinExistence type="predicted"/>
<dbReference type="Gene3D" id="2.30.30.40">
    <property type="entry name" value="SH3 Domains"/>
    <property type="match status" value="1"/>
</dbReference>
<feature type="region of interest" description="Disordered" evidence="1">
    <location>
        <begin position="155"/>
        <end position="182"/>
    </location>
</feature>
<comment type="caution">
    <text evidence="3">The sequence shown here is derived from an EMBL/GenBank/DDBJ whole genome shotgun (WGS) entry which is preliminary data.</text>
</comment>
<feature type="region of interest" description="Disordered" evidence="1">
    <location>
        <begin position="454"/>
        <end position="515"/>
    </location>
</feature>
<keyword evidence="2" id="KW-1133">Transmembrane helix</keyword>
<gene>
    <name evidence="3" type="ORF">VTJ49DRAFT_7162</name>
</gene>
<sequence>MAPTEEWWETVKREVRDMLVPGLAERTVEEPAADSPLQREVRRQIEPTTLLEALPTAITAKPEVAEDDGTLALAPTSSSSAITTNTIQTTSAIAATRTPSPTGAPSQDNGGGGDNGVAAKAGIAIGVLGGILVVFVLGWLIVSMRKKKLAQQRQQMEDDEKIHGPFSDNAAVSPVRQAPSKAPRLSLRRVSGFLPGFTSPSSGSDNRASRGMNMALNPVFNTNANSRSAAAASPSSPSAWERPALRLNTDRPGTSASLHPNNPFHDRHHVSDDAVSPVSSMGSFDRRVGVGKTSDAIPEPVSPIIDNDDSDDDGSNYNDNNQHHLGVTSIARKTSIRKDLPKPLDLTKPASPGPQGFRSPASPGGSSMVPPSPAGTEYSMHSMAPGQVPGPSASAAAIAAAGGPAHSTVHRVQLDFKPSLHDEMELKVGQLVRLLHEYDDGWVRLLSPPPFPFPSLDHQTNNHTTGPLHPPRPLRTRRRPPHLPLHPPRQTAQPTPTGPTTTTTTTRKQPARRPACQQLVLPLRPRGEPKGAGTGKRLRLRPGEWPYKQRQPAANPHRGRRVQRGRRPVRPEEGVARVAGRCQRRESCAWAGLLSHYLD</sequence>
<accession>A0ABR3VHN9</accession>
<feature type="transmembrane region" description="Helical" evidence="2">
    <location>
        <begin position="121"/>
        <end position="142"/>
    </location>
</feature>
<reference evidence="3 4" key="1">
    <citation type="journal article" date="2024" name="Commun. Biol.">
        <title>Comparative genomic analysis of thermophilic fungi reveals convergent evolutionary adaptations and gene losses.</title>
        <authorList>
            <person name="Steindorff A.S."/>
            <person name="Aguilar-Pontes M.V."/>
            <person name="Robinson A.J."/>
            <person name="Andreopoulos B."/>
            <person name="LaButti K."/>
            <person name="Kuo A."/>
            <person name="Mondo S."/>
            <person name="Riley R."/>
            <person name="Otillar R."/>
            <person name="Haridas S."/>
            <person name="Lipzen A."/>
            <person name="Grimwood J."/>
            <person name="Schmutz J."/>
            <person name="Clum A."/>
            <person name="Reid I.D."/>
            <person name="Moisan M.C."/>
            <person name="Butler G."/>
            <person name="Nguyen T.T.M."/>
            <person name="Dewar K."/>
            <person name="Conant G."/>
            <person name="Drula E."/>
            <person name="Henrissat B."/>
            <person name="Hansel C."/>
            <person name="Singer S."/>
            <person name="Hutchinson M.I."/>
            <person name="de Vries R.P."/>
            <person name="Natvig D.O."/>
            <person name="Powell A.J."/>
            <person name="Tsang A."/>
            <person name="Grigoriev I.V."/>
        </authorList>
    </citation>
    <scope>NUCLEOTIDE SEQUENCE [LARGE SCALE GENOMIC DNA]</scope>
    <source>
        <strain evidence="3 4">CBS 620.91</strain>
    </source>
</reference>
<dbReference type="EMBL" id="JAZGSY010000079">
    <property type="protein sequence ID" value="KAL1841325.1"/>
    <property type="molecule type" value="Genomic_DNA"/>
</dbReference>
<feature type="region of interest" description="Disordered" evidence="1">
    <location>
        <begin position="91"/>
        <end position="113"/>
    </location>
</feature>
<evidence type="ECO:0008006" key="5">
    <source>
        <dbReference type="Google" id="ProtNLM"/>
    </source>
</evidence>
<feature type="compositionally biased region" description="Low complexity" evidence="1">
    <location>
        <begin position="488"/>
        <end position="515"/>
    </location>
</feature>
<feature type="region of interest" description="Disordered" evidence="1">
    <location>
        <begin position="547"/>
        <end position="572"/>
    </location>
</feature>
<feature type="compositionally biased region" description="Basic residues" evidence="1">
    <location>
        <begin position="472"/>
        <end position="481"/>
    </location>
</feature>
<evidence type="ECO:0000256" key="1">
    <source>
        <dbReference type="SAM" id="MobiDB-lite"/>
    </source>
</evidence>
<evidence type="ECO:0000313" key="3">
    <source>
        <dbReference type="EMBL" id="KAL1841325.1"/>
    </source>
</evidence>
<keyword evidence="4" id="KW-1185">Reference proteome</keyword>
<dbReference type="SUPFAM" id="SSF50044">
    <property type="entry name" value="SH3-domain"/>
    <property type="match status" value="1"/>
</dbReference>
<evidence type="ECO:0000313" key="4">
    <source>
        <dbReference type="Proteomes" id="UP001583172"/>
    </source>
</evidence>
<feature type="compositionally biased region" description="Basic residues" evidence="1">
    <location>
        <begin position="557"/>
        <end position="568"/>
    </location>
</feature>
<feature type="compositionally biased region" description="Low complexity" evidence="1">
    <location>
        <begin position="389"/>
        <end position="399"/>
    </location>
</feature>
<name>A0ABR3VHN9_HUMIN</name>
<keyword evidence="2" id="KW-0472">Membrane</keyword>
<evidence type="ECO:0000256" key="2">
    <source>
        <dbReference type="SAM" id="Phobius"/>
    </source>
</evidence>
<feature type="compositionally biased region" description="Polar residues" evidence="1">
    <location>
        <begin position="251"/>
        <end position="260"/>
    </location>
</feature>